<gene>
    <name evidence="3" type="ordered locus">MTR_4g063690</name>
    <name evidence="4" type="ORF">MtrunA17_Chr4g0031271</name>
</gene>
<evidence type="ECO:0000256" key="1">
    <source>
        <dbReference type="SAM" id="Phobius"/>
    </source>
</evidence>
<evidence type="ECO:0000313" key="4">
    <source>
        <dbReference type="EMBL" id="RHN60942.1"/>
    </source>
</evidence>
<sequence length="60" mass="6837">MTEVLKLVYIMIIFLYIFLVVADTDPFAFCIKDSNCGQDLCTSPNEVPECRLLKCQCIKS</sequence>
<reference evidence="4" key="4">
    <citation type="journal article" date="2018" name="Nat. Plants">
        <title>Whole-genome landscape of Medicago truncatula symbiotic genes.</title>
        <authorList>
            <person name="Pecrix Y."/>
            <person name="Gamas P."/>
            <person name="Carrere S."/>
        </authorList>
    </citation>
    <scope>NUCLEOTIDE SEQUENCE</scope>
    <source>
        <tissue evidence="4">Leaves</tissue>
    </source>
</reference>
<feature type="domain" description="Late nodulin" evidence="2">
    <location>
        <begin position="1"/>
        <end position="56"/>
    </location>
</feature>
<dbReference type="Pfam" id="PF07127">
    <property type="entry name" value="Nodulin_late"/>
    <property type="match status" value="1"/>
</dbReference>
<dbReference type="EnsemblPlants" id="KEH30127">
    <property type="protein sequence ID" value="KEH30127"/>
    <property type="gene ID" value="MTR_4g063690"/>
</dbReference>
<dbReference type="GO" id="GO:0046872">
    <property type="term" value="F:metal ion binding"/>
    <property type="evidence" value="ECO:0007669"/>
    <property type="project" value="InterPro"/>
</dbReference>
<dbReference type="PaxDb" id="3880-AES66070"/>
<accession>A0A072UK90</accession>
<name>A0A072UK90_MEDTR</name>
<keyword evidence="1" id="KW-0812">Transmembrane</keyword>
<protein>
    <submittedName>
        <fullName evidence="3">Nodule Cysteine-Rich (NCR) secreted peptide</fullName>
    </submittedName>
    <submittedName>
        <fullName evidence="4">Putative Late nodulin</fullName>
    </submittedName>
</protein>
<keyword evidence="6" id="KW-1185">Reference proteome</keyword>
<dbReference type="HOGENOM" id="CLU_181053_0_2_1"/>
<reference evidence="3 6" key="2">
    <citation type="journal article" date="2014" name="BMC Genomics">
        <title>An improved genome release (version Mt4.0) for the model legume Medicago truncatula.</title>
        <authorList>
            <person name="Tang H."/>
            <person name="Krishnakumar V."/>
            <person name="Bidwell S."/>
            <person name="Rosen B."/>
            <person name="Chan A."/>
            <person name="Zhou S."/>
            <person name="Gentzbittel L."/>
            <person name="Childs K.L."/>
            <person name="Yandell M."/>
            <person name="Gundlach H."/>
            <person name="Mayer K.F."/>
            <person name="Schwartz D.C."/>
            <person name="Town C.D."/>
        </authorList>
    </citation>
    <scope>GENOME REANNOTATION</scope>
    <source>
        <strain evidence="3">A17</strain>
        <strain evidence="5 6">cv. Jemalong A17</strain>
    </source>
</reference>
<evidence type="ECO:0000313" key="3">
    <source>
        <dbReference type="EMBL" id="KEH30127.1"/>
    </source>
</evidence>
<reference evidence="3 6" key="1">
    <citation type="journal article" date="2011" name="Nature">
        <title>The Medicago genome provides insight into the evolution of rhizobial symbioses.</title>
        <authorList>
            <person name="Young N.D."/>
            <person name="Debelle F."/>
            <person name="Oldroyd G.E."/>
            <person name="Geurts R."/>
            <person name="Cannon S.B."/>
            <person name="Udvardi M.K."/>
            <person name="Benedito V.A."/>
            <person name="Mayer K.F."/>
            <person name="Gouzy J."/>
            <person name="Schoof H."/>
            <person name="Van de Peer Y."/>
            <person name="Proost S."/>
            <person name="Cook D.R."/>
            <person name="Meyers B.C."/>
            <person name="Spannagl M."/>
            <person name="Cheung F."/>
            <person name="De Mita S."/>
            <person name="Krishnakumar V."/>
            <person name="Gundlach H."/>
            <person name="Zhou S."/>
            <person name="Mudge J."/>
            <person name="Bharti A.K."/>
            <person name="Murray J.D."/>
            <person name="Naoumkina M.A."/>
            <person name="Rosen B."/>
            <person name="Silverstein K.A."/>
            <person name="Tang H."/>
            <person name="Rombauts S."/>
            <person name="Zhao P.X."/>
            <person name="Zhou P."/>
            <person name="Barbe V."/>
            <person name="Bardou P."/>
            <person name="Bechner M."/>
            <person name="Bellec A."/>
            <person name="Berger A."/>
            <person name="Berges H."/>
            <person name="Bidwell S."/>
            <person name="Bisseling T."/>
            <person name="Choisne N."/>
            <person name="Couloux A."/>
            <person name="Denny R."/>
            <person name="Deshpande S."/>
            <person name="Dai X."/>
            <person name="Doyle J.J."/>
            <person name="Dudez A.M."/>
            <person name="Farmer A.D."/>
            <person name="Fouteau S."/>
            <person name="Franken C."/>
            <person name="Gibelin C."/>
            <person name="Gish J."/>
            <person name="Goldstein S."/>
            <person name="Gonzalez A.J."/>
            <person name="Green P.J."/>
            <person name="Hallab A."/>
            <person name="Hartog M."/>
            <person name="Hua A."/>
            <person name="Humphray S.J."/>
            <person name="Jeong D.H."/>
            <person name="Jing Y."/>
            <person name="Jocker A."/>
            <person name="Kenton S.M."/>
            <person name="Kim D.J."/>
            <person name="Klee K."/>
            <person name="Lai H."/>
            <person name="Lang C."/>
            <person name="Lin S."/>
            <person name="Macmil S.L."/>
            <person name="Magdelenat G."/>
            <person name="Matthews L."/>
            <person name="McCorrison J."/>
            <person name="Monaghan E.L."/>
            <person name="Mun J.H."/>
            <person name="Najar F.Z."/>
            <person name="Nicholson C."/>
            <person name="Noirot C."/>
            <person name="O'Bleness M."/>
            <person name="Paule C.R."/>
            <person name="Poulain J."/>
            <person name="Prion F."/>
            <person name="Qin B."/>
            <person name="Qu C."/>
            <person name="Retzel E.F."/>
            <person name="Riddle C."/>
            <person name="Sallet E."/>
            <person name="Samain S."/>
            <person name="Samson N."/>
            <person name="Sanders I."/>
            <person name="Saurat O."/>
            <person name="Scarpelli C."/>
            <person name="Schiex T."/>
            <person name="Segurens B."/>
            <person name="Severin A.J."/>
            <person name="Sherrier D.J."/>
            <person name="Shi R."/>
            <person name="Sims S."/>
            <person name="Singer S.R."/>
            <person name="Sinharoy S."/>
            <person name="Sterck L."/>
            <person name="Viollet A."/>
            <person name="Wang B.B."/>
            <person name="Wang K."/>
            <person name="Wang M."/>
            <person name="Wang X."/>
            <person name="Warfsmann J."/>
            <person name="Weissenbach J."/>
            <person name="White D.D."/>
            <person name="White J.D."/>
            <person name="Wiley G.B."/>
            <person name="Wincker P."/>
            <person name="Xing Y."/>
            <person name="Yang L."/>
            <person name="Yao Z."/>
            <person name="Ying F."/>
            <person name="Zhai J."/>
            <person name="Zhou L."/>
            <person name="Zuber A."/>
            <person name="Denarie J."/>
            <person name="Dixon R.A."/>
            <person name="May G.D."/>
            <person name="Schwartz D.C."/>
            <person name="Rogers J."/>
            <person name="Quetier F."/>
            <person name="Town C.D."/>
            <person name="Roe B.A."/>
        </authorList>
    </citation>
    <scope>NUCLEOTIDE SEQUENCE [LARGE SCALE GENOMIC DNA]</scope>
    <source>
        <strain evidence="3">A17</strain>
        <strain evidence="5 6">cv. Jemalong A17</strain>
    </source>
</reference>
<dbReference type="Proteomes" id="UP000265566">
    <property type="component" value="Chromosome 4"/>
</dbReference>
<dbReference type="Gramene" id="rna23341">
    <property type="protein sequence ID" value="RHN60942.1"/>
    <property type="gene ID" value="gene23341"/>
</dbReference>
<proteinExistence type="predicted"/>
<keyword evidence="1" id="KW-0472">Membrane</keyword>
<feature type="transmembrane region" description="Helical" evidence="1">
    <location>
        <begin position="7"/>
        <end position="29"/>
    </location>
</feature>
<dbReference type="EMBL" id="CM001220">
    <property type="protein sequence ID" value="KEH30127.1"/>
    <property type="molecule type" value="Genomic_DNA"/>
</dbReference>
<organism evidence="3 6">
    <name type="scientific">Medicago truncatula</name>
    <name type="common">Barrel medic</name>
    <name type="synonym">Medicago tribuloides</name>
    <dbReference type="NCBI Taxonomy" id="3880"/>
    <lineage>
        <taxon>Eukaryota</taxon>
        <taxon>Viridiplantae</taxon>
        <taxon>Streptophyta</taxon>
        <taxon>Embryophyta</taxon>
        <taxon>Tracheophyta</taxon>
        <taxon>Spermatophyta</taxon>
        <taxon>Magnoliopsida</taxon>
        <taxon>eudicotyledons</taxon>
        <taxon>Gunneridae</taxon>
        <taxon>Pentapetalae</taxon>
        <taxon>rosids</taxon>
        <taxon>fabids</taxon>
        <taxon>Fabales</taxon>
        <taxon>Fabaceae</taxon>
        <taxon>Papilionoideae</taxon>
        <taxon>50 kb inversion clade</taxon>
        <taxon>NPAAA clade</taxon>
        <taxon>Hologalegina</taxon>
        <taxon>IRL clade</taxon>
        <taxon>Trifolieae</taxon>
        <taxon>Medicago</taxon>
    </lineage>
</organism>
<evidence type="ECO:0000259" key="2">
    <source>
        <dbReference type="Pfam" id="PF07127"/>
    </source>
</evidence>
<dbReference type="AlphaFoldDB" id="A0A072UK90"/>
<dbReference type="InterPro" id="IPR009810">
    <property type="entry name" value="Nodulin_late_dom"/>
</dbReference>
<keyword evidence="1" id="KW-1133">Transmembrane helix</keyword>
<dbReference type="EMBL" id="PSQE01000004">
    <property type="protein sequence ID" value="RHN60942.1"/>
    <property type="molecule type" value="Genomic_DNA"/>
</dbReference>
<evidence type="ECO:0000313" key="6">
    <source>
        <dbReference type="Proteomes" id="UP000002051"/>
    </source>
</evidence>
<evidence type="ECO:0000313" key="5">
    <source>
        <dbReference type="EnsemblPlants" id="KEH30127"/>
    </source>
</evidence>
<dbReference type="Proteomes" id="UP000002051">
    <property type="component" value="Chromosome 4"/>
</dbReference>
<reference evidence="5" key="3">
    <citation type="submission" date="2015-04" db="UniProtKB">
        <authorList>
            <consortium name="EnsemblPlants"/>
        </authorList>
    </citation>
    <scope>IDENTIFICATION</scope>
    <source>
        <strain evidence="5">cv. Jemalong A17</strain>
    </source>
</reference>